<keyword evidence="3" id="KW-1185">Reference proteome</keyword>
<dbReference type="EMBL" id="UZAJ01040582">
    <property type="protein sequence ID" value="VDP15436.1"/>
    <property type="molecule type" value="Genomic_DNA"/>
</dbReference>
<evidence type="ECO:0000313" key="3">
    <source>
        <dbReference type="Proteomes" id="UP000267606"/>
    </source>
</evidence>
<organism evidence="4">
    <name type="scientific">Onchocerca flexuosa</name>
    <dbReference type="NCBI Taxonomy" id="387005"/>
    <lineage>
        <taxon>Eukaryota</taxon>
        <taxon>Metazoa</taxon>
        <taxon>Ecdysozoa</taxon>
        <taxon>Nematoda</taxon>
        <taxon>Chromadorea</taxon>
        <taxon>Rhabditida</taxon>
        <taxon>Spirurina</taxon>
        <taxon>Spiruromorpha</taxon>
        <taxon>Filarioidea</taxon>
        <taxon>Onchocercidae</taxon>
        <taxon>Onchocerca</taxon>
    </lineage>
</organism>
<accession>A0A183I2W6</accession>
<dbReference type="AlphaFoldDB" id="A0A183I2W6"/>
<dbReference type="Proteomes" id="UP000267606">
    <property type="component" value="Unassembled WGS sequence"/>
</dbReference>
<sequence>MKDRLGMISLQAHARKPAGYPSLGQKGNTANPYKNKRRTSNSLGSLRCSICLKREKERKEYLFEIQIDT</sequence>
<gene>
    <name evidence="2" type="ORF">OFLC_LOCUS14078</name>
</gene>
<proteinExistence type="predicted"/>
<evidence type="ECO:0000313" key="2">
    <source>
        <dbReference type="EMBL" id="VDP15436.1"/>
    </source>
</evidence>
<name>A0A183I2W6_9BILA</name>
<reference evidence="2 3" key="2">
    <citation type="submission" date="2018-11" db="EMBL/GenBank/DDBJ databases">
        <authorList>
            <consortium name="Pathogen Informatics"/>
        </authorList>
    </citation>
    <scope>NUCLEOTIDE SEQUENCE [LARGE SCALE GENOMIC DNA]</scope>
</reference>
<evidence type="ECO:0000256" key="1">
    <source>
        <dbReference type="SAM" id="MobiDB-lite"/>
    </source>
</evidence>
<protein>
    <submittedName>
        <fullName evidence="4">Ovule protein</fullName>
    </submittedName>
</protein>
<reference evidence="4" key="1">
    <citation type="submission" date="2016-06" db="UniProtKB">
        <authorList>
            <consortium name="WormBaseParasite"/>
        </authorList>
    </citation>
    <scope>IDENTIFICATION</scope>
</reference>
<feature type="region of interest" description="Disordered" evidence="1">
    <location>
        <begin position="16"/>
        <end position="39"/>
    </location>
</feature>
<evidence type="ECO:0000313" key="4">
    <source>
        <dbReference type="WBParaSite" id="OFLC_0001408601-mRNA-1"/>
    </source>
</evidence>
<dbReference type="WBParaSite" id="OFLC_0001408601-mRNA-1">
    <property type="protein sequence ID" value="OFLC_0001408601-mRNA-1"/>
    <property type="gene ID" value="OFLC_0001408601"/>
</dbReference>